<sequence>MVNFSLGGLIKIFDTWNLRVAILLSLSIQTVLLLFAPFRKGTGHKLITMFIWLAYLLAHWSATYCVGVISENQSYTAVYAGNIELLALWPSFLLLHLGGSDTITSFGLEDNELWLRHLLGYVFQAAAAVYIFFMALPNDSVSIPTILLFIAGTIKYAERTRALYLASLDKFRDSMLKKPDSKVEAKVSAQILHSGYSLDYLEVVHFAYLYFNLFKGFIVDLIFSFNEREQSRAFFDKLSPEDALRIIEVQLNFIYGVLHTKIRVMHSVFGCIFRFISFGSIVAALSYFYFAVDKYRFVGIDVGITYTLFLGAVAQDVVALFMLVFSDWTFVALRNHKNESRLGKIKSSIAATLCWCLVLKSPQWQECHSQHSHRGIKHEVLTTPFLFRRWSGSVSGHSWIRYWVKARPRRVHKVKSCLHLACENIIHYLGIDQLIRSKKTAAYDFIHNHGIGRIILNIADITNKAVQFLHISKIISLLGFITMKLIDLLGLADIVDKIRINASLSHQPLTKELWVFIFEEIKRKARFAAHDAEANKRICSAKGEGTLQELVTEADDLVKLMSYSADVSYDESLLLWHIATQLLYYTTEEVADEKTYNAREFSKMLSDYMLYLLVLKPTVMNSVASIAKIRLQDTSAEAERLFKEKSIKPNEVKKACESILNMDASIELPQDVKEDKTKSVLFDGSMLAKELEKLEEEKKWDLVSKVWVELLSSAAASQCSARTHAQQVSIGGELITFVWVLMTHFGLGEQFHISNGRRRAEKN</sequence>
<dbReference type="InterPro" id="IPR007658">
    <property type="entry name" value="DUF594"/>
</dbReference>
<evidence type="ECO:0000259" key="2">
    <source>
        <dbReference type="Pfam" id="PF13968"/>
    </source>
</evidence>
<feature type="transmembrane region" description="Helical" evidence="1">
    <location>
        <begin position="118"/>
        <end position="135"/>
    </location>
</feature>
<keyword evidence="4" id="KW-1185">Reference proteome</keyword>
<dbReference type="Pfam" id="PF04578">
    <property type="entry name" value="DUF594"/>
    <property type="match status" value="1"/>
</dbReference>
<dbReference type="AlphaFoldDB" id="A0A067EY18"/>
<dbReference type="PANTHER" id="PTHR31325">
    <property type="entry name" value="OS01G0798800 PROTEIN-RELATED"/>
    <property type="match status" value="1"/>
</dbReference>
<keyword evidence="1" id="KW-0472">Membrane</keyword>
<dbReference type="EMBL" id="KK784935">
    <property type="protein sequence ID" value="KDO59993.1"/>
    <property type="molecule type" value="Genomic_DNA"/>
</dbReference>
<evidence type="ECO:0000256" key="1">
    <source>
        <dbReference type="SAM" id="Phobius"/>
    </source>
</evidence>
<reference evidence="3 4" key="1">
    <citation type="submission" date="2014-04" db="EMBL/GenBank/DDBJ databases">
        <authorList>
            <consortium name="International Citrus Genome Consortium"/>
            <person name="Gmitter F."/>
            <person name="Chen C."/>
            <person name="Farmerie W."/>
            <person name="Harkins T."/>
            <person name="Desany B."/>
            <person name="Mohiuddin M."/>
            <person name="Kodira C."/>
            <person name="Borodovsky M."/>
            <person name="Lomsadze A."/>
            <person name="Burns P."/>
            <person name="Jenkins J."/>
            <person name="Prochnik S."/>
            <person name="Shu S."/>
            <person name="Chapman J."/>
            <person name="Pitluck S."/>
            <person name="Schmutz J."/>
            <person name="Rokhsar D."/>
        </authorList>
    </citation>
    <scope>NUCLEOTIDE SEQUENCE</scope>
</reference>
<feature type="transmembrane region" description="Helical" evidence="1">
    <location>
        <begin position="271"/>
        <end position="292"/>
    </location>
</feature>
<keyword evidence="1" id="KW-0812">Transmembrane</keyword>
<evidence type="ECO:0000313" key="4">
    <source>
        <dbReference type="Proteomes" id="UP000027120"/>
    </source>
</evidence>
<dbReference type="Proteomes" id="UP000027120">
    <property type="component" value="Unassembled WGS sequence"/>
</dbReference>
<name>A0A067EY18_CITSI</name>
<evidence type="ECO:0000313" key="3">
    <source>
        <dbReference type="EMBL" id="KDO59993.1"/>
    </source>
</evidence>
<dbReference type="InterPro" id="IPR025315">
    <property type="entry name" value="DUF4220"/>
</dbReference>
<feature type="domain" description="DUF4220" evidence="2">
    <location>
        <begin position="52"/>
        <end position="372"/>
    </location>
</feature>
<protein>
    <recommendedName>
        <fullName evidence="2">DUF4220 domain-containing protein</fullName>
    </recommendedName>
</protein>
<feature type="transmembrane region" description="Helical" evidence="1">
    <location>
        <begin position="50"/>
        <end position="70"/>
    </location>
</feature>
<feature type="transmembrane region" description="Helical" evidence="1">
    <location>
        <begin position="304"/>
        <end position="325"/>
    </location>
</feature>
<proteinExistence type="predicted"/>
<accession>A0A067EY18</accession>
<gene>
    <name evidence="3" type="ORF">CISIN_1g045810mg</name>
</gene>
<feature type="transmembrane region" description="Helical" evidence="1">
    <location>
        <begin position="76"/>
        <end position="97"/>
    </location>
</feature>
<dbReference type="Pfam" id="PF13968">
    <property type="entry name" value="DUF4220"/>
    <property type="match status" value="1"/>
</dbReference>
<dbReference type="STRING" id="2711.A0A067EY18"/>
<feature type="transmembrane region" description="Helical" evidence="1">
    <location>
        <begin position="20"/>
        <end position="38"/>
    </location>
</feature>
<keyword evidence="1" id="KW-1133">Transmembrane helix</keyword>
<organism evidence="3 4">
    <name type="scientific">Citrus sinensis</name>
    <name type="common">Sweet orange</name>
    <name type="synonym">Citrus aurantium var. sinensis</name>
    <dbReference type="NCBI Taxonomy" id="2711"/>
    <lineage>
        <taxon>Eukaryota</taxon>
        <taxon>Viridiplantae</taxon>
        <taxon>Streptophyta</taxon>
        <taxon>Embryophyta</taxon>
        <taxon>Tracheophyta</taxon>
        <taxon>Spermatophyta</taxon>
        <taxon>Magnoliopsida</taxon>
        <taxon>eudicotyledons</taxon>
        <taxon>Gunneridae</taxon>
        <taxon>Pentapetalae</taxon>
        <taxon>rosids</taxon>
        <taxon>malvids</taxon>
        <taxon>Sapindales</taxon>
        <taxon>Rutaceae</taxon>
        <taxon>Aurantioideae</taxon>
        <taxon>Citrus</taxon>
    </lineage>
</organism>